<proteinExistence type="predicted"/>
<accession>A0A811UPR3</accession>
<organism evidence="1 2">
    <name type="scientific">Ceratitis capitata</name>
    <name type="common">Mediterranean fruit fly</name>
    <name type="synonym">Tephritis capitata</name>
    <dbReference type="NCBI Taxonomy" id="7213"/>
    <lineage>
        <taxon>Eukaryota</taxon>
        <taxon>Metazoa</taxon>
        <taxon>Ecdysozoa</taxon>
        <taxon>Arthropoda</taxon>
        <taxon>Hexapoda</taxon>
        <taxon>Insecta</taxon>
        <taxon>Pterygota</taxon>
        <taxon>Neoptera</taxon>
        <taxon>Endopterygota</taxon>
        <taxon>Diptera</taxon>
        <taxon>Brachycera</taxon>
        <taxon>Muscomorpha</taxon>
        <taxon>Tephritoidea</taxon>
        <taxon>Tephritidae</taxon>
        <taxon>Ceratitis</taxon>
        <taxon>Ceratitis</taxon>
    </lineage>
</organism>
<name>A0A811UPR3_CERCA</name>
<reference evidence="1" key="1">
    <citation type="submission" date="2020-11" db="EMBL/GenBank/DDBJ databases">
        <authorList>
            <person name="Whitehead M."/>
        </authorList>
    </citation>
    <scope>NUCLEOTIDE SEQUENCE</scope>
    <source>
        <strain evidence="1">EGII</strain>
    </source>
</reference>
<comment type="caution">
    <text evidence="1">The sequence shown here is derived from an EMBL/GenBank/DDBJ whole genome shotgun (WGS) entry which is preliminary data.</text>
</comment>
<protein>
    <submittedName>
        <fullName evidence="1">(Mediterranean fruit fly) hypothetical protein</fullName>
    </submittedName>
</protein>
<gene>
    <name evidence="1" type="ORF">CCAP1982_LOCUS9561</name>
</gene>
<sequence length="123" mass="14273">MYAHTYFVTTEEFDLTLERNSEDSSRSNLENHFAVSIKESDDKIYELYRNNFKKTDKDRNKRAVSTVVTDFIQGNDDSADLLMVRFKAKLSVHNSKNIDSHGVVDANLNRQNFVKKTVNSFDQ</sequence>
<dbReference type="EMBL" id="CAJHJT010000023">
    <property type="protein sequence ID" value="CAD7001089.1"/>
    <property type="molecule type" value="Genomic_DNA"/>
</dbReference>
<dbReference type="Proteomes" id="UP000606786">
    <property type="component" value="Unassembled WGS sequence"/>
</dbReference>
<evidence type="ECO:0000313" key="2">
    <source>
        <dbReference type="Proteomes" id="UP000606786"/>
    </source>
</evidence>
<dbReference type="AlphaFoldDB" id="A0A811UPR3"/>
<keyword evidence="2" id="KW-1185">Reference proteome</keyword>
<evidence type="ECO:0000313" key="1">
    <source>
        <dbReference type="EMBL" id="CAD7001089.1"/>
    </source>
</evidence>